<dbReference type="Proteomes" id="UP001150238">
    <property type="component" value="Unassembled WGS sequence"/>
</dbReference>
<evidence type="ECO:0000259" key="2">
    <source>
        <dbReference type="Pfam" id="PF12937"/>
    </source>
</evidence>
<reference evidence="3" key="2">
    <citation type="journal article" date="2023" name="Proc. Natl. Acad. Sci. U.S.A.">
        <title>A global phylogenomic analysis of the shiitake genus Lentinula.</title>
        <authorList>
            <person name="Sierra-Patev S."/>
            <person name="Min B."/>
            <person name="Naranjo-Ortiz M."/>
            <person name="Looney B."/>
            <person name="Konkel Z."/>
            <person name="Slot J.C."/>
            <person name="Sakamoto Y."/>
            <person name="Steenwyk J.L."/>
            <person name="Rokas A."/>
            <person name="Carro J."/>
            <person name="Camarero S."/>
            <person name="Ferreira P."/>
            <person name="Molpeceres G."/>
            <person name="Ruiz-Duenas F.J."/>
            <person name="Serrano A."/>
            <person name="Henrissat B."/>
            <person name="Drula E."/>
            <person name="Hughes K.W."/>
            <person name="Mata J.L."/>
            <person name="Ishikawa N.K."/>
            <person name="Vargas-Isla R."/>
            <person name="Ushijima S."/>
            <person name="Smith C.A."/>
            <person name="Donoghue J."/>
            <person name="Ahrendt S."/>
            <person name="Andreopoulos W."/>
            <person name="He G."/>
            <person name="LaButti K."/>
            <person name="Lipzen A."/>
            <person name="Ng V."/>
            <person name="Riley R."/>
            <person name="Sandor L."/>
            <person name="Barry K."/>
            <person name="Martinez A.T."/>
            <person name="Xiao Y."/>
            <person name="Gibbons J.G."/>
            <person name="Terashima K."/>
            <person name="Grigoriev I.V."/>
            <person name="Hibbett D."/>
        </authorList>
    </citation>
    <scope>NUCLEOTIDE SEQUENCE</scope>
    <source>
        <strain evidence="3">Sp2 HRB7682 ss15</strain>
    </source>
</reference>
<comment type="caution">
    <text evidence="3">The sequence shown here is derived from an EMBL/GenBank/DDBJ whole genome shotgun (WGS) entry which is preliminary data.</text>
</comment>
<feature type="region of interest" description="Disordered" evidence="1">
    <location>
        <begin position="561"/>
        <end position="582"/>
    </location>
</feature>
<dbReference type="InterPro" id="IPR001810">
    <property type="entry name" value="F-box_dom"/>
</dbReference>
<feature type="compositionally biased region" description="Low complexity" evidence="1">
    <location>
        <begin position="561"/>
        <end position="577"/>
    </location>
</feature>
<evidence type="ECO:0000313" key="3">
    <source>
        <dbReference type="EMBL" id="KAJ4493097.1"/>
    </source>
</evidence>
<dbReference type="SUPFAM" id="SSF52047">
    <property type="entry name" value="RNI-like"/>
    <property type="match status" value="1"/>
</dbReference>
<dbReference type="InterPro" id="IPR032675">
    <property type="entry name" value="LRR_dom_sf"/>
</dbReference>
<dbReference type="Gene3D" id="3.80.10.10">
    <property type="entry name" value="Ribonuclease Inhibitor"/>
    <property type="match status" value="1"/>
</dbReference>
<evidence type="ECO:0000256" key="1">
    <source>
        <dbReference type="SAM" id="MobiDB-lite"/>
    </source>
</evidence>
<feature type="region of interest" description="Disordered" evidence="1">
    <location>
        <begin position="484"/>
        <end position="539"/>
    </location>
</feature>
<proteinExistence type="predicted"/>
<sequence>MEDVSLGIEDLPYDLAGEIFRHLPSSADLLHIAQASKSLYYVAIRILYRDIHYETLSDFYHNLPFWTHNVPQNIAQVPRSVLIGRELGQSFCQNPNGLALPRSPRAILALSGVDGSKSEESFPPAFLPLRELLLSFPKLQRLTFRQARLTHEIHSFLGELPATIRSLAFEQCSFISKPILSSRSAPTTFTQLPVKELCITGTHTGRYQPLGNVLHNLPVNLLIPPVAGSTNALNERLVQLDMYHILTRSPKIQALCLDWNITCAGRFSRHPGLPPPAFSCLDHLEVRHGMRSHAVWNGEANSTENKLLLMSAFAKLLAPCNSLTELVLFGYIPGLGDNGTAKPILPALMSYTGPTDFLKSSLRHCEMLQKLIFPDAIKDIDAVMLEALPYNARESVRFLDITVGHWDIEVLYAISMELPRLEVLKIKYEVGYPDQDMLISFGPEFFSRIPHLTIFHLYRPEIEYDELRCLGVHSHLSKFVVSSSQARKSVKPKPKTPQKSRAPSRRGSGPAVADHPNTDTDSDSDFTIGSTTSASNSMVSSTASISTSASSINSSQSIITGSASAGQSSSTGTVSSAPDVSQGPSIVTANSVAGTSQSSSIGTVTGTAYTSQGPVSTTVNSATGLHATAYHTIHPIHPPHHFGLQYTAGHRWRCICQNRPLPKIPVPDLGPCGEPDAHEYMASWEKYAPGLREVRLVDAFVWRRAGVGDEWCRRDLKDPLDEEEQELGTDGYCRCNPDVDDESFV</sequence>
<dbReference type="AlphaFoldDB" id="A0A9W9DZ86"/>
<evidence type="ECO:0000313" key="4">
    <source>
        <dbReference type="Proteomes" id="UP001150238"/>
    </source>
</evidence>
<dbReference type="Pfam" id="PF12937">
    <property type="entry name" value="F-box-like"/>
    <property type="match status" value="1"/>
</dbReference>
<name>A0A9W9DZ86_9AGAR</name>
<reference evidence="3" key="1">
    <citation type="submission" date="2022-08" db="EMBL/GenBank/DDBJ databases">
        <authorList>
            <consortium name="DOE Joint Genome Institute"/>
            <person name="Min B."/>
            <person name="Riley R."/>
            <person name="Sierra-Patev S."/>
            <person name="Naranjo-Ortiz M."/>
            <person name="Looney B."/>
            <person name="Konkel Z."/>
            <person name="Slot J.C."/>
            <person name="Sakamoto Y."/>
            <person name="Steenwyk J.L."/>
            <person name="Rokas A."/>
            <person name="Carro J."/>
            <person name="Camarero S."/>
            <person name="Ferreira P."/>
            <person name="Molpeceres G."/>
            <person name="Ruiz-Duenas F.J."/>
            <person name="Serrano A."/>
            <person name="Henrissat B."/>
            <person name="Drula E."/>
            <person name="Hughes K.W."/>
            <person name="Mata J.L."/>
            <person name="Ishikawa N.K."/>
            <person name="Vargas-Isla R."/>
            <person name="Ushijima S."/>
            <person name="Smith C.A."/>
            <person name="Ahrendt S."/>
            <person name="Andreopoulos W."/>
            <person name="He G."/>
            <person name="Labutti K."/>
            <person name="Lipzen A."/>
            <person name="Ng V."/>
            <person name="Sandor L."/>
            <person name="Barry K."/>
            <person name="Martinez A.T."/>
            <person name="Xiao Y."/>
            <person name="Gibbons J.G."/>
            <person name="Terashima K."/>
            <person name="Hibbett D.S."/>
            <person name="Grigoriev I.V."/>
        </authorList>
    </citation>
    <scope>NUCLEOTIDE SEQUENCE</scope>
    <source>
        <strain evidence="3">Sp2 HRB7682 ss15</strain>
    </source>
</reference>
<accession>A0A9W9DZ86</accession>
<gene>
    <name evidence="3" type="ORF">C8J55DRAFT_546868</name>
</gene>
<protein>
    <recommendedName>
        <fullName evidence="2">F-box domain-containing protein</fullName>
    </recommendedName>
</protein>
<organism evidence="3 4">
    <name type="scientific">Lentinula lateritia</name>
    <dbReference type="NCBI Taxonomy" id="40482"/>
    <lineage>
        <taxon>Eukaryota</taxon>
        <taxon>Fungi</taxon>
        <taxon>Dikarya</taxon>
        <taxon>Basidiomycota</taxon>
        <taxon>Agaricomycotina</taxon>
        <taxon>Agaricomycetes</taxon>
        <taxon>Agaricomycetidae</taxon>
        <taxon>Agaricales</taxon>
        <taxon>Marasmiineae</taxon>
        <taxon>Omphalotaceae</taxon>
        <taxon>Lentinula</taxon>
    </lineage>
</organism>
<feature type="domain" description="F-box" evidence="2">
    <location>
        <begin position="8"/>
        <end position="52"/>
    </location>
</feature>
<feature type="compositionally biased region" description="Low complexity" evidence="1">
    <location>
        <begin position="530"/>
        <end position="539"/>
    </location>
</feature>
<dbReference type="EMBL" id="JANVFS010000004">
    <property type="protein sequence ID" value="KAJ4493097.1"/>
    <property type="molecule type" value="Genomic_DNA"/>
</dbReference>
<feature type="compositionally biased region" description="Basic residues" evidence="1">
    <location>
        <begin position="488"/>
        <end position="504"/>
    </location>
</feature>